<evidence type="ECO:0000313" key="3">
    <source>
        <dbReference type="Proteomes" id="UP000636960"/>
    </source>
</evidence>
<keyword evidence="1" id="KW-1133">Transmembrane helix</keyword>
<evidence type="ECO:0000256" key="1">
    <source>
        <dbReference type="SAM" id="Phobius"/>
    </source>
</evidence>
<proteinExistence type="predicted"/>
<sequence>MAGRRLPVIAEAIIIGGVVGPVHAPTALLLGRRDERGRLRYFGRTSPLTAPQRRGIAAAATPVGSEGSAFVAVGRYRQAGPASSSTSTE</sequence>
<keyword evidence="1" id="KW-0812">Transmembrane</keyword>
<accession>A0A919MZJ1</accession>
<dbReference type="EMBL" id="BOMV01000107">
    <property type="protein sequence ID" value="GIF01589.1"/>
    <property type="molecule type" value="Genomic_DNA"/>
</dbReference>
<keyword evidence="3" id="KW-1185">Reference proteome</keyword>
<dbReference type="AlphaFoldDB" id="A0A919MZJ1"/>
<gene>
    <name evidence="2" type="ORF">Ari01nite_90530</name>
</gene>
<keyword evidence="1" id="KW-0472">Membrane</keyword>
<reference evidence="2" key="1">
    <citation type="submission" date="2021-01" db="EMBL/GenBank/DDBJ databases">
        <title>Whole genome shotgun sequence of Actinoplanes rishiriensis NBRC 108556.</title>
        <authorList>
            <person name="Komaki H."/>
            <person name="Tamura T."/>
        </authorList>
    </citation>
    <scope>NUCLEOTIDE SEQUENCE</scope>
    <source>
        <strain evidence="2">NBRC 108556</strain>
    </source>
</reference>
<evidence type="ECO:0000313" key="2">
    <source>
        <dbReference type="EMBL" id="GIF01589.1"/>
    </source>
</evidence>
<dbReference type="Proteomes" id="UP000636960">
    <property type="component" value="Unassembled WGS sequence"/>
</dbReference>
<protein>
    <submittedName>
        <fullName evidence="2">Uncharacterized protein</fullName>
    </submittedName>
</protein>
<organism evidence="2 3">
    <name type="scientific">Paractinoplanes rishiriensis</name>
    <dbReference type="NCBI Taxonomy" id="1050105"/>
    <lineage>
        <taxon>Bacteria</taxon>
        <taxon>Bacillati</taxon>
        <taxon>Actinomycetota</taxon>
        <taxon>Actinomycetes</taxon>
        <taxon>Micromonosporales</taxon>
        <taxon>Micromonosporaceae</taxon>
        <taxon>Paractinoplanes</taxon>
    </lineage>
</organism>
<feature type="transmembrane region" description="Helical" evidence="1">
    <location>
        <begin position="6"/>
        <end position="30"/>
    </location>
</feature>
<comment type="caution">
    <text evidence="2">The sequence shown here is derived from an EMBL/GenBank/DDBJ whole genome shotgun (WGS) entry which is preliminary data.</text>
</comment>
<dbReference type="RefSeq" id="WP_203790398.1">
    <property type="nucleotide sequence ID" value="NZ_BOMV01000107.1"/>
</dbReference>
<name>A0A919MZJ1_9ACTN</name>